<dbReference type="AlphaFoldDB" id="A0A1I8MMB0"/>
<feature type="compositionally biased region" description="Low complexity" evidence="7">
    <location>
        <begin position="171"/>
        <end position="198"/>
    </location>
</feature>
<dbReference type="InterPro" id="IPR020479">
    <property type="entry name" value="HD_metazoa"/>
</dbReference>
<protein>
    <recommendedName>
        <fullName evidence="8">Homeobox domain-containing protein</fullName>
    </recommendedName>
</protein>
<feature type="region of interest" description="Disordered" evidence="7">
    <location>
        <begin position="815"/>
        <end position="836"/>
    </location>
</feature>
<feature type="DNA-binding region" description="Homeobox" evidence="5">
    <location>
        <begin position="592"/>
        <end position="651"/>
    </location>
</feature>
<dbReference type="Pfam" id="PF00046">
    <property type="entry name" value="Homeodomain"/>
    <property type="match status" value="1"/>
</dbReference>
<reference evidence="9" key="1">
    <citation type="submission" date="2020-05" db="UniProtKB">
        <authorList>
            <consortium name="EnsemblMetazoa"/>
        </authorList>
    </citation>
    <scope>IDENTIFICATION</scope>
    <source>
        <strain evidence="9">Aabys</strain>
    </source>
</reference>
<dbReference type="FunFam" id="1.10.10.60:FF:000440">
    <property type="entry name" value="NK7.1, isoform A"/>
    <property type="match status" value="1"/>
</dbReference>
<feature type="compositionally biased region" description="Polar residues" evidence="7">
    <location>
        <begin position="652"/>
        <end position="669"/>
    </location>
</feature>
<feature type="domain" description="Homeobox" evidence="8">
    <location>
        <begin position="590"/>
        <end position="650"/>
    </location>
</feature>
<dbReference type="InterPro" id="IPR001356">
    <property type="entry name" value="HD"/>
</dbReference>
<feature type="region of interest" description="Disordered" evidence="7">
    <location>
        <begin position="37"/>
        <end position="67"/>
    </location>
</feature>
<feature type="compositionally biased region" description="Low complexity" evidence="7">
    <location>
        <begin position="37"/>
        <end position="54"/>
    </location>
</feature>
<dbReference type="SUPFAM" id="SSF46689">
    <property type="entry name" value="Homeodomain-like"/>
    <property type="match status" value="1"/>
</dbReference>
<proteinExistence type="predicted"/>
<dbReference type="PANTHER" id="PTHR24333">
    <property type="entry name" value="HOMEO BOX HB9 LIKE A-RELATED"/>
    <property type="match status" value="1"/>
</dbReference>
<dbReference type="PROSITE" id="PS50071">
    <property type="entry name" value="HOMEOBOX_2"/>
    <property type="match status" value="1"/>
</dbReference>
<feature type="compositionally biased region" description="Low complexity" evidence="7">
    <location>
        <begin position="1137"/>
        <end position="1153"/>
    </location>
</feature>
<dbReference type="SMART" id="SM00389">
    <property type="entry name" value="HOX"/>
    <property type="match status" value="1"/>
</dbReference>
<feature type="compositionally biased region" description="Basic and acidic residues" evidence="7">
    <location>
        <begin position="1004"/>
        <end position="1035"/>
    </location>
</feature>
<feature type="region of interest" description="Disordered" evidence="7">
    <location>
        <begin position="860"/>
        <end position="905"/>
    </location>
</feature>
<sequence>MMPEIECDVAAATTDMVSGAAHAPVFETSVAQKYYSIHQQQQQQQQQQQHQQPHPQHPHQLHSQQQQPLYPQIHYSSATAADYKLAAEHQQQQHQLEQAQYKMATSSYVYRSPLTIPPPTTPQTAAMYEHIANNSNNATEAYNNNYHANHQQHHHQHSHHQLHSIAALTSQQQTLAAASSPATATGANGTADTTANQNINNNSHLKEKRPTSETTFLQKSLEAPPKQASYAPNGYDSSAALAISGGGGGGTGSIVGVTGANKTLMSSPPPIGVQAKTPQTRQNLSPTASAEAHLTSTNMSAPATWHPHVYARPPTRPTPHTIADILGLRDLNAAIHAVGSNNNNTIMSTTTTTTTNINLPHNTNALISRDPHDESSNSSATTIPPAPAKSPKSILRNFQQQYSQQITQFEQQQARSASASDTSEDDNIGGHTVGSGVGGGCATIPSIATTNNTLTPTAVAASEDLCLDQPLNLCVAKKSRDSLSPPPAVKQNQILGITPSVDREKSLLGKHLKKDPHHAAVKNSMKKKKLAAAHVASSASILPPDVSPSGSSDSLMRERLAPPAISTTPPAVSCMETTEDDSDSGSTDARRKKKARTTFTGRQIFELEKQFEIKKYLSSSERTEMAKLLNVTETQVKIWFQNRRTKWKRQDNVTNSEAAEVKSANSGKITTTTTNSTASLTTSSSCSTATVAGATTTTTTTSTTTPALSSSTTTATTIMESSNNILANGKSMPTATSNGPVTTNTDAILAAATTTTATTKKNALINGTRHGSEATANTNEGKRSIANELSAKFTAKQATKIKKQLNALLEKTSKNATGLTKHEPVPGGGSSLQHALQAASGQVATTGAATAVGKLANTTGSAVMDNKNGPSPSSANNKQLSNNHQQHHHHQRERGSGSGHHHHQRHYAIPHHHHAIPLTVEPAAPLEQTEKLEIKLEESPQHRELQLTLLRAAAAAQQGDQQSPHYGEMDFESKLAASKISNASKLNGLEGAAAALSKKSKATSKSDRHHAKESAVKAEIKETKDATVAAKKQDRNSVSGSAHMNGQGKDEALQHSSKMPYKLDGTTEVIGKTGDDDDDDAVEQMDLATNKNSESTSSPMDIDDNFIENKNRLQPKEETQPTEPITDSLFTSPPPSSSSSSSSAASASSSSAANDNGDDTEMQEI</sequence>
<dbReference type="InterPro" id="IPR050848">
    <property type="entry name" value="Homeobox_TF"/>
</dbReference>
<evidence type="ECO:0000256" key="1">
    <source>
        <dbReference type="ARBA" id="ARBA00004123"/>
    </source>
</evidence>
<feature type="region of interest" description="Disordered" evidence="7">
    <location>
        <begin position="171"/>
        <end position="231"/>
    </location>
</feature>
<feature type="region of interest" description="Disordered" evidence="7">
    <location>
        <begin position="649"/>
        <end position="714"/>
    </location>
</feature>
<dbReference type="EnsemblMetazoa" id="MDOA006447-RA">
    <property type="protein sequence ID" value="MDOA006447-PA"/>
    <property type="gene ID" value="MDOA006447"/>
</dbReference>
<dbReference type="GO" id="GO:0000981">
    <property type="term" value="F:DNA-binding transcription factor activity, RNA polymerase II-specific"/>
    <property type="evidence" value="ECO:0007669"/>
    <property type="project" value="InterPro"/>
</dbReference>
<feature type="compositionally biased region" description="Basic and acidic residues" evidence="7">
    <location>
        <begin position="1107"/>
        <end position="1119"/>
    </location>
</feature>
<keyword evidence="2 5" id="KW-0238">DNA-binding</keyword>
<evidence type="ECO:0000256" key="4">
    <source>
        <dbReference type="ARBA" id="ARBA00023242"/>
    </source>
</evidence>
<feature type="region of interest" description="Disordered" evidence="7">
    <location>
        <begin position="536"/>
        <end position="555"/>
    </location>
</feature>
<name>A0A1I8MMB0_MUSDO</name>
<evidence type="ECO:0000256" key="3">
    <source>
        <dbReference type="ARBA" id="ARBA00023155"/>
    </source>
</evidence>
<evidence type="ECO:0000313" key="9">
    <source>
        <dbReference type="EnsemblMetazoa" id="MDOA006447-PA"/>
    </source>
</evidence>
<feature type="region of interest" description="Disordered" evidence="7">
    <location>
        <begin position="405"/>
        <end position="434"/>
    </location>
</feature>
<dbReference type="InterPro" id="IPR017970">
    <property type="entry name" value="Homeobox_CS"/>
</dbReference>
<dbReference type="PRINTS" id="PR00024">
    <property type="entry name" value="HOMEOBOX"/>
</dbReference>
<dbReference type="eggNOG" id="KOG0485">
    <property type="taxonomic scope" value="Eukaryota"/>
</dbReference>
<feature type="compositionally biased region" description="Polar residues" evidence="7">
    <location>
        <begin position="868"/>
        <end position="883"/>
    </location>
</feature>
<feature type="compositionally biased region" description="Low complexity" evidence="7">
    <location>
        <begin position="670"/>
        <end position="714"/>
    </location>
</feature>
<evidence type="ECO:0000256" key="5">
    <source>
        <dbReference type="PROSITE-ProRule" id="PRU00108"/>
    </source>
</evidence>
<dbReference type="PROSITE" id="PS00027">
    <property type="entry name" value="HOMEOBOX_1"/>
    <property type="match status" value="1"/>
</dbReference>
<dbReference type="VEuPathDB" id="VectorBase:MDOA006447"/>
<feature type="compositionally biased region" description="Polar residues" evidence="7">
    <location>
        <begin position="1121"/>
        <end position="1131"/>
    </location>
</feature>
<accession>A0A1I8MMB0</accession>
<evidence type="ECO:0000256" key="2">
    <source>
        <dbReference type="ARBA" id="ARBA00023125"/>
    </source>
</evidence>
<dbReference type="GO" id="GO:0003677">
    <property type="term" value="F:DNA binding"/>
    <property type="evidence" value="ECO:0007669"/>
    <property type="project" value="UniProtKB-UniRule"/>
</dbReference>
<organism evidence="9">
    <name type="scientific">Musca domestica</name>
    <name type="common">House fly</name>
    <dbReference type="NCBI Taxonomy" id="7370"/>
    <lineage>
        <taxon>Eukaryota</taxon>
        <taxon>Metazoa</taxon>
        <taxon>Ecdysozoa</taxon>
        <taxon>Arthropoda</taxon>
        <taxon>Hexapoda</taxon>
        <taxon>Insecta</taxon>
        <taxon>Pterygota</taxon>
        <taxon>Neoptera</taxon>
        <taxon>Endopterygota</taxon>
        <taxon>Diptera</taxon>
        <taxon>Brachycera</taxon>
        <taxon>Muscomorpha</taxon>
        <taxon>Muscoidea</taxon>
        <taxon>Muscidae</taxon>
        <taxon>Musca</taxon>
    </lineage>
</organism>
<feature type="region of interest" description="Disordered" evidence="7">
    <location>
        <begin position="998"/>
        <end position="1165"/>
    </location>
</feature>
<feature type="region of interest" description="Disordered" evidence="7">
    <location>
        <begin position="562"/>
        <end position="596"/>
    </location>
</feature>
<dbReference type="PANTHER" id="PTHR24333:SF5">
    <property type="entry name" value="VENT HOMEOBOX"/>
    <property type="match status" value="1"/>
</dbReference>
<feature type="compositionally biased region" description="Acidic residues" evidence="7">
    <location>
        <begin position="1156"/>
        <end position="1165"/>
    </location>
</feature>
<feature type="compositionally biased region" description="Low complexity" evidence="7">
    <location>
        <begin position="353"/>
        <end position="364"/>
    </location>
</feature>
<dbReference type="STRING" id="7370.A0A1I8MMB0"/>
<feature type="compositionally biased region" description="Low complexity" evidence="7">
    <location>
        <begin position="543"/>
        <end position="554"/>
    </location>
</feature>
<dbReference type="Gene3D" id="1.10.10.60">
    <property type="entry name" value="Homeodomain-like"/>
    <property type="match status" value="1"/>
</dbReference>
<dbReference type="GO" id="GO:0005634">
    <property type="term" value="C:nucleus"/>
    <property type="evidence" value="ECO:0007669"/>
    <property type="project" value="UniProtKB-SubCell"/>
</dbReference>
<comment type="subcellular location">
    <subcellularLocation>
        <location evidence="1 5 6">Nucleus</location>
    </subcellularLocation>
</comment>
<dbReference type="InterPro" id="IPR009057">
    <property type="entry name" value="Homeodomain-like_sf"/>
</dbReference>
<evidence type="ECO:0000256" key="6">
    <source>
        <dbReference type="RuleBase" id="RU000682"/>
    </source>
</evidence>
<evidence type="ECO:0000256" key="7">
    <source>
        <dbReference type="SAM" id="MobiDB-lite"/>
    </source>
</evidence>
<dbReference type="VEuPathDB" id="VectorBase:MDOMA2_001619"/>
<keyword evidence="4 5" id="KW-0539">Nucleus</keyword>
<evidence type="ECO:0000259" key="8">
    <source>
        <dbReference type="PROSITE" id="PS50071"/>
    </source>
</evidence>
<gene>
    <name evidence="9" type="primary">101892058</name>
</gene>
<dbReference type="OrthoDB" id="6159439at2759"/>
<dbReference type="CDD" id="cd00086">
    <property type="entry name" value="homeodomain"/>
    <property type="match status" value="1"/>
</dbReference>
<feature type="region of interest" description="Disordered" evidence="7">
    <location>
        <begin position="353"/>
        <end position="393"/>
    </location>
</feature>
<feature type="compositionally biased region" description="Polar residues" evidence="7">
    <location>
        <begin position="1087"/>
        <end position="1099"/>
    </location>
</feature>
<keyword evidence="3 5" id="KW-0371">Homeobox</keyword>